<dbReference type="GO" id="GO:0003887">
    <property type="term" value="F:DNA-directed DNA polymerase activity"/>
    <property type="evidence" value="ECO:0007669"/>
    <property type="project" value="InterPro"/>
</dbReference>
<dbReference type="Gene3D" id="3.40.1440.10">
    <property type="entry name" value="GIY-YIG endonuclease"/>
    <property type="match status" value="1"/>
</dbReference>
<dbReference type="EMBL" id="CP015453">
    <property type="protein sequence ID" value="AWH95144.1"/>
    <property type="molecule type" value="Genomic_DNA"/>
</dbReference>
<evidence type="ECO:0000259" key="2">
    <source>
        <dbReference type="PROSITE" id="PS50164"/>
    </source>
</evidence>
<dbReference type="InterPro" id="IPR047296">
    <property type="entry name" value="GIY-YIG_UvrC_Cho"/>
</dbReference>
<dbReference type="CDD" id="cd06127">
    <property type="entry name" value="DEDDh"/>
    <property type="match status" value="1"/>
</dbReference>
<gene>
    <name evidence="3" type="ORF">A6048_06230</name>
</gene>
<dbReference type="InterPro" id="IPR006054">
    <property type="entry name" value="DnaQ"/>
</dbReference>
<keyword evidence="4" id="KW-1185">Reference proteome</keyword>
<dbReference type="RefSeq" id="WP_107748278.1">
    <property type="nucleotide sequence ID" value="NZ_CP015453.1"/>
</dbReference>
<name>A0AAD0NPP1_9ACTN</name>
<dbReference type="InterPro" id="IPR012337">
    <property type="entry name" value="RNaseH-like_sf"/>
</dbReference>
<proteinExistence type="predicted"/>
<protein>
    <recommendedName>
        <fullName evidence="2">GIY-YIG domain-containing protein</fullName>
    </recommendedName>
</protein>
<feature type="domain" description="GIY-YIG" evidence="2">
    <location>
        <begin position="233"/>
        <end position="311"/>
    </location>
</feature>
<dbReference type="SMART" id="SM00465">
    <property type="entry name" value="GIYc"/>
    <property type="match status" value="1"/>
</dbReference>
<keyword evidence="1" id="KW-0540">Nuclease</keyword>
<dbReference type="PANTHER" id="PTHR30562:SF1">
    <property type="entry name" value="UVRABC SYSTEM PROTEIN C"/>
    <property type="match status" value="1"/>
</dbReference>
<dbReference type="InterPro" id="IPR035901">
    <property type="entry name" value="GIY-YIG_endonuc_sf"/>
</dbReference>
<reference evidence="3 4" key="1">
    <citation type="submission" date="2016-04" db="EMBL/GenBank/DDBJ databases">
        <title>Complete genome sequence of the haloalkaliphilic hydrocarbon-degrading bacterium Dietzia psychralcaliphila ILA-1T, isolated from a drain of a fish product-processing plant.</title>
        <authorList>
            <person name="Zhao J."/>
            <person name="Hu B."/>
            <person name="Geng S."/>
            <person name="Nie Y."/>
            <person name="Tang Y."/>
        </authorList>
    </citation>
    <scope>NUCLEOTIDE SEQUENCE [LARGE SCALE GENOMIC DNA]</scope>
    <source>
        <strain evidence="3 4">ILA-1</strain>
    </source>
</reference>
<dbReference type="AlphaFoldDB" id="A0AAD0NPP1"/>
<dbReference type="GO" id="GO:0004527">
    <property type="term" value="F:exonuclease activity"/>
    <property type="evidence" value="ECO:0007669"/>
    <property type="project" value="UniProtKB-KW"/>
</dbReference>
<dbReference type="InterPro" id="IPR036876">
    <property type="entry name" value="UVR_dom_sf"/>
</dbReference>
<dbReference type="SMART" id="SM00479">
    <property type="entry name" value="EXOIII"/>
    <property type="match status" value="1"/>
</dbReference>
<dbReference type="Pfam" id="PF00929">
    <property type="entry name" value="RNase_T"/>
    <property type="match status" value="1"/>
</dbReference>
<organism evidence="3 4">
    <name type="scientific">Dietzia psychralcaliphila</name>
    <dbReference type="NCBI Taxonomy" id="139021"/>
    <lineage>
        <taxon>Bacteria</taxon>
        <taxon>Bacillati</taxon>
        <taxon>Actinomycetota</taxon>
        <taxon>Actinomycetes</taxon>
        <taxon>Mycobacteriales</taxon>
        <taxon>Dietziaceae</taxon>
        <taxon>Dietzia</taxon>
    </lineage>
</organism>
<dbReference type="GO" id="GO:0006289">
    <property type="term" value="P:nucleotide-excision repair"/>
    <property type="evidence" value="ECO:0007669"/>
    <property type="project" value="InterPro"/>
</dbReference>
<dbReference type="InterPro" id="IPR013520">
    <property type="entry name" value="Ribonucl_H"/>
</dbReference>
<accession>A0AAD0NPP1</accession>
<keyword evidence="1" id="KW-0378">Hydrolase</keyword>
<dbReference type="InterPro" id="IPR036397">
    <property type="entry name" value="RNaseH_sf"/>
</dbReference>
<evidence type="ECO:0000256" key="1">
    <source>
        <dbReference type="ARBA" id="ARBA00022839"/>
    </source>
</evidence>
<dbReference type="KEGG" id="dpc:A6048_06230"/>
<dbReference type="NCBIfam" id="TIGR00573">
    <property type="entry name" value="dnaq"/>
    <property type="match status" value="1"/>
</dbReference>
<dbReference type="CDD" id="cd10434">
    <property type="entry name" value="GIY-YIG_UvrC_Cho"/>
    <property type="match status" value="1"/>
</dbReference>
<dbReference type="GO" id="GO:0003677">
    <property type="term" value="F:DNA binding"/>
    <property type="evidence" value="ECO:0007669"/>
    <property type="project" value="InterPro"/>
</dbReference>
<dbReference type="SUPFAM" id="SSF46600">
    <property type="entry name" value="C-terminal UvrC-binding domain of UvrB"/>
    <property type="match status" value="1"/>
</dbReference>
<dbReference type="PROSITE" id="PS50164">
    <property type="entry name" value="GIY_YIG"/>
    <property type="match status" value="1"/>
</dbReference>
<dbReference type="Gene3D" id="3.30.420.10">
    <property type="entry name" value="Ribonuclease H-like superfamily/Ribonuclease H"/>
    <property type="match status" value="1"/>
</dbReference>
<dbReference type="FunFam" id="3.30.420.10:FF:000045">
    <property type="entry name" value="3'-5' exonuclease DinG"/>
    <property type="match status" value="1"/>
</dbReference>
<dbReference type="PANTHER" id="PTHR30562">
    <property type="entry name" value="UVRC/OXIDOREDUCTASE"/>
    <property type="match status" value="1"/>
</dbReference>
<evidence type="ECO:0000313" key="4">
    <source>
        <dbReference type="Proteomes" id="UP000244903"/>
    </source>
</evidence>
<evidence type="ECO:0000313" key="3">
    <source>
        <dbReference type="EMBL" id="AWH95144.1"/>
    </source>
</evidence>
<dbReference type="GO" id="GO:0006260">
    <property type="term" value="P:DNA replication"/>
    <property type="evidence" value="ECO:0007669"/>
    <property type="project" value="InterPro"/>
</dbReference>
<sequence length="550" mass="58482">MPTPPTRVPVRAPGPQGVQAAFDELEPTLSEVTFVVVDLETTGTRPGTDEITEIGAVRVRGGEVRAELSTFVAIDGALPGHISRLTGIAPDDLVGAPSLGEVMATFLEFSRGAVLVAHNARFDLGFLRAAATSTDHQWPDPPSVCTLALARRVLHRGETRGHRLGELAAHLGSAVEPNHRALQDARATVDVLHALISRVGDCGVSTLSELRAYDGRLAPEVRRRAALTESLTPGPGVYLFRDGSGGALYVGSSGSVRRRARSYYSGADTRSRMRTMVGLAASVESVPCAHLLEAWTVEERLIDSLQPPYNRRSRNPRRGWWLSPPSGRAIRGQVARNPEHPFALGPFRRAEDARSAWQDLVEATGSSPDAEQWATLVTGRDSATVRAMVDRIDSAAAAGAFERAARLRDRAAVLVRILTRQQELAATACLPELVLAQPGPGRTWAVAIVRHGRLAASGIVPAGAAPLPVIDSLRAGATTVQPGPGPFSGATAAEIRNVHRWIDSAPTRIVSVAGCWTLPLDGAHTLTDWADRAERAASGISGAEVSSVPR</sequence>
<dbReference type="InterPro" id="IPR050066">
    <property type="entry name" value="UvrABC_protein_C"/>
</dbReference>
<keyword evidence="1" id="KW-0269">Exonuclease</keyword>
<dbReference type="InterPro" id="IPR000305">
    <property type="entry name" value="GIY-YIG_endonuc"/>
</dbReference>
<dbReference type="SUPFAM" id="SSF82771">
    <property type="entry name" value="GIY-YIG endonuclease"/>
    <property type="match status" value="1"/>
</dbReference>
<dbReference type="SUPFAM" id="SSF53098">
    <property type="entry name" value="Ribonuclease H-like"/>
    <property type="match status" value="1"/>
</dbReference>
<dbReference type="Proteomes" id="UP000244903">
    <property type="component" value="Chromosome"/>
</dbReference>
<dbReference type="GO" id="GO:0009380">
    <property type="term" value="C:excinuclease repair complex"/>
    <property type="evidence" value="ECO:0007669"/>
    <property type="project" value="TreeGrafter"/>
</dbReference>